<name>A0ABP0CT10_9PEZI</name>
<feature type="transmembrane region" description="Helical" evidence="6">
    <location>
        <begin position="460"/>
        <end position="479"/>
    </location>
</feature>
<evidence type="ECO:0000256" key="5">
    <source>
        <dbReference type="SAM" id="MobiDB-lite"/>
    </source>
</evidence>
<dbReference type="Pfam" id="PF07690">
    <property type="entry name" value="MFS_1"/>
    <property type="match status" value="1"/>
</dbReference>
<feature type="domain" description="Major facilitator superfamily (MFS) profile" evidence="7">
    <location>
        <begin position="104"/>
        <end position="580"/>
    </location>
</feature>
<dbReference type="InterPro" id="IPR020846">
    <property type="entry name" value="MFS_dom"/>
</dbReference>
<feature type="transmembrane region" description="Helical" evidence="6">
    <location>
        <begin position="230"/>
        <end position="252"/>
    </location>
</feature>
<feature type="transmembrane region" description="Helical" evidence="6">
    <location>
        <begin position="169"/>
        <end position="188"/>
    </location>
</feature>
<keyword evidence="3 6" id="KW-1133">Transmembrane helix</keyword>
<feature type="transmembrane region" description="Helical" evidence="6">
    <location>
        <begin position="104"/>
        <end position="130"/>
    </location>
</feature>
<dbReference type="InterPro" id="IPR011701">
    <property type="entry name" value="MFS"/>
</dbReference>
<proteinExistence type="predicted"/>
<protein>
    <recommendedName>
        <fullName evidence="7">Major facilitator superfamily (MFS) profile domain-containing protein</fullName>
    </recommendedName>
</protein>
<evidence type="ECO:0000256" key="3">
    <source>
        <dbReference type="ARBA" id="ARBA00022989"/>
    </source>
</evidence>
<accession>A0ABP0CT10</accession>
<dbReference type="EMBL" id="CAWUHC010000139">
    <property type="protein sequence ID" value="CAK7235254.1"/>
    <property type="molecule type" value="Genomic_DNA"/>
</dbReference>
<feature type="transmembrane region" description="Helical" evidence="6">
    <location>
        <begin position="343"/>
        <end position="363"/>
    </location>
</feature>
<dbReference type="SUPFAM" id="SSF103473">
    <property type="entry name" value="MFS general substrate transporter"/>
    <property type="match status" value="2"/>
</dbReference>
<gene>
    <name evidence="8" type="ORF">SBRCBS47491_009230</name>
</gene>
<feature type="transmembrane region" description="Helical" evidence="6">
    <location>
        <begin position="303"/>
        <end position="331"/>
    </location>
</feature>
<evidence type="ECO:0000256" key="2">
    <source>
        <dbReference type="ARBA" id="ARBA00022692"/>
    </source>
</evidence>
<dbReference type="PROSITE" id="PS50850">
    <property type="entry name" value="MFS"/>
    <property type="match status" value="1"/>
</dbReference>
<evidence type="ECO:0000256" key="4">
    <source>
        <dbReference type="ARBA" id="ARBA00023136"/>
    </source>
</evidence>
<evidence type="ECO:0000259" key="7">
    <source>
        <dbReference type="PROSITE" id="PS50850"/>
    </source>
</evidence>
<dbReference type="InterPro" id="IPR036259">
    <property type="entry name" value="MFS_trans_sf"/>
</dbReference>
<feature type="transmembrane region" description="Helical" evidence="6">
    <location>
        <begin position="393"/>
        <end position="411"/>
    </location>
</feature>
<dbReference type="Proteomes" id="UP001642406">
    <property type="component" value="Unassembled WGS sequence"/>
</dbReference>
<feature type="transmembrane region" description="Helical" evidence="6">
    <location>
        <begin position="509"/>
        <end position="538"/>
    </location>
</feature>
<evidence type="ECO:0000256" key="1">
    <source>
        <dbReference type="ARBA" id="ARBA00004141"/>
    </source>
</evidence>
<evidence type="ECO:0000256" key="6">
    <source>
        <dbReference type="SAM" id="Phobius"/>
    </source>
</evidence>
<dbReference type="Gene3D" id="1.20.1720.10">
    <property type="entry name" value="Multidrug resistance protein D"/>
    <property type="match status" value="1"/>
</dbReference>
<keyword evidence="2 6" id="KW-0812">Transmembrane</keyword>
<feature type="transmembrane region" description="Helical" evidence="6">
    <location>
        <begin position="258"/>
        <end position="278"/>
    </location>
</feature>
<dbReference type="PANTHER" id="PTHR23501">
    <property type="entry name" value="MAJOR FACILITATOR SUPERFAMILY"/>
    <property type="match status" value="1"/>
</dbReference>
<feature type="transmembrane region" description="Helical" evidence="6">
    <location>
        <begin position="431"/>
        <end position="448"/>
    </location>
</feature>
<evidence type="ECO:0000313" key="9">
    <source>
        <dbReference type="Proteomes" id="UP001642406"/>
    </source>
</evidence>
<reference evidence="8 9" key="1">
    <citation type="submission" date="2024-01" db="EMBL/GenBank/DDBJ databases">
        <authorList>
            <person name="Allen C."/>
            <person name="Tagirdzhanova G."/>
        </authorList>
    </citation>
    <scope>NUCLEOTIDE SEQUENCE [LARGE SCALE GENOMIC DNA]</scope>
</reference>
<comment type="caution">
    <text evidence="8">The sequence shown here is derived from an EMBL/GenBank/DDBJ whole genome shotgun (WGS) entry which is preliminary data.</text>
</comment>
<keyword evidence="9" id="KW-1185">Reference proteome</keyword>
<evidence type="ECO:0000313" key="8">
    <source>
        <dbReference type="EMBL" id="CAK7235254.1"/>
    </source>
</evidence>
<feature type="compositionally biased region" description="Basic and acidic residues" evidence="5">
    <location>
        <begin position="15"/>
        <end position="26"/>
    </location>
</feature>
<organism evidence="8 9">
    <name type="scientific">Sporothrix bragantina</name>
    <dbReference type="NCBI Taxonomy" id="671064"/>
    <lineage>
        <taxon>Eukaryota</taxon>
        <taxon>Fungi</taxon>
        <taxon>Dikarya</taxon>
        <taxon>Ascomycota</taxon>
        <taxon>Pezizomycotina</taxon>
        <taxon>Sordariomycetes</taxon>
        <taxon>Sordariomycetidae</taxon>
        <taxon>Ophiostomatales</taxon>
        <taxon>Ophiostomataceae</taxon>
        <taxon>Sporothrix</taxon>
    </lineage>
</organism>
<sequence length="662" mass="72252">MYLAYRYIKRKRQEKRAQEEAEERQRQSTANSGLAGDIDAVPVSRDGVVAGDVPVRDQSIEPLHADGTPAASTAPIKEAKEVKPVLTPEQKAERKRRYIYRCKIIFGLMMPFTLQGLDTTIVASALPFIASDFNQIAQLNWIISAFNLTSAAFLPFWSQTADIFGRHATIHATLVIMLIGSAICTGAPTDAFGVLLLGRALQGVGASGINICVRTILADRVSLKEYALHWTLFALISAFSFSIGPVIGGYLTQANWRWVFAINLPVAVVAIIVVILLLRNDLLGPQPLPELEGRDISTRRGRFIARIATIDFGGQLLFLWGLGLVILALTWGGSAFGWNTAHVLAPLVIGFALTVAWVFYEYLMTPGKTMARVFPTQRAMIPWALLSQRDIGLLFWINFSIGTAMFANLYFMDLYFALVEGNSSSKAGISLLYFLPGLGVGAYSAMFASNVWPRQTIHPLLFGGITAAVGVTVLAYAVHAGNTPLVYGMMALSGHGVGIRMNPASLHGLAFFPAATAAISCIVSFALPFGGTVTLTLMSTVFNNKGGSSTDTATVRNAIMWAFIAVIPFMWVSVLLTTFLGNVWILKDDTHEVVTKPYIWSLLFRKTLVREKRARENDDHYSKDLRATATAKDEENVLAEASLPGETNGLALKEMQPHQANV</sequence>
<comment type="subcellular location">
    <subcellularLocation>
        <location evidence="1">Membrane</location>
        <topology evidence="1">Multi-pass membrane protein</topology>
    </subcellularLocation>
</comment>
<feature type="transmembrane region" description="Helical" evidence="6">
    <location>
        <begin position="200"/>
        <end position="218"/>
    </location>
</feature>
<feature type="transmembrane region" description="Helical" evidence="6">
    <location>
        <begin position="558"/>
        <end position="586"/>
    </location>
</feature>
<dbReference type="PANTHER" id="PTHR23501:SF39">
    <property type="entry name" value="MULTIDRUG TRANSPORTER, PUTATIVE (AFU_ORTHOLOGUE AFUA_1G05010)-RELATED"/>
    <property type="match status" value="1"/>
</dbReference>
<feature type="region of interest" description="Disordered" evidence="5">
    <location>
        <begin position="12"/>
        <end position="45"/>
    </location>
</feature>
<feature type="transmembrane region" description="Helical" evidence="6">
    <location>
        <begin position="136"/>
        <end position="157"/>
    </location>
</feature>
<keyword evidence="4 6" id="KW-0472">Membrane</keyword>